<sequence length="212" mass="23882">MRIIVAGIHTGVGKTLTSAILTQVLNAEYWKPIQAGSLDFTDTDFVRKLTGAKCHPESYCFAHSLSPHLSARLENTSIDENKIRIPETPSHLIIETFGGFLSPCTTQILQGDLLSTWPCQWVLVSSHYLGSINHTFLTLEAMTMRNLDILGLVLNQYPRKEQEDIIELSKLPLIGAIQHEHSISKERVLYYASLWKKNLNLLDNVCSPILKR</sequence>
<dbReference type="EC" id="6.3.3.3" evidence="9"/>
<evidence type="ECO:0000256" key="7">
    <source>
        <dbReference type="ARBA" id="ARBA00022842"/>
    </source>
</evidence>
<dbReference type="CDD" id="cd03109">
    <property type="entry name" value="DTBS"/>
    <property type="match status" value="1"/>
</dbReference>
<evidence type="ECO:0000256" key="8">
    <source>
        <dbReference type="ARBA" id="ARBA00047386"/>
    </source>
</evidence>
<evidence type="ECO:0000313" key="11">
    <source>
        <dbReference type="Proteomes" id="UP000016064"/>
    </source>
</evidence>
<accession>A0ABP2XDH4</accession>
<feature type="binding site" evidence="9">
    <location>
        <position position="178"/>
    </location>
    <ligand>
        <name>ATP</name>
        <dbReference type="ChEBI" id="CHEBI:30616"/>
    </ligand>
</feature>
<comment type="function">
    <text evidence="9">Catalyzes a mechanistically unusual reaction, the ATP-dependent insertion of CO2 between the N7 and N8 nitrogen atoms of 7,8-diaminopelargonic acid (DAPA, also called 7,8-diammoniononanoate) to form a ureido ring.</text>
</comment>
<feature type="binding site" evidence="9">
    <location>
        <position position="15"/>
    </location>
    <ligand>
        <name>Mg(2+)</name>
        <dbReference type="ChEBI" id="CHEBI:18420"/>
    </ligand>
</feature>
<evidence type="ECO:0000313" key="10">
    <source>
        <dbReference type="EMBL" id="EQM62511.1"/>
    </source>
</evidence>
<comment type="catalytic activity">
    <reaction evidence="9">
        <text>(7R,8S)-7,8-diammoniononanoate + CO2 + ATP = (4R,5S)-dethiobiotin + ADP + phosphate + 3 H(+)</text>
        <dbReference type="Rhea" id="RHEA:15805"/>
        <dbReference type="ChEBI" id="CHEBI:15378"/>
        <dbReference type="ChEBI" id="CHEBI:16526"/>
        <dbReference type="ChEBI" id="CHEBI:30616"/>
        <dbReference type="ChEBI" id="CHEBI:43474"/>
        <dbReference type="ChEBI" id="CHEBI:149469"/>
        <dbReference type="ChEBI" id="CHEBI:149473"/>
        <dbReference type="ChEBI" id="CHEBI:456216"/>
        <dbReference type="EC" id="6.3.3.3"/>
    </reaction>
</comment>
<feature type="binding site" evidence="9">
    <location>
        <begin position="95"/>
        <end position="98"/>
    </location>
    <ligand>
        <name>ATP</name>
        <dbReference type="ChEBI" id="CHEBI:30616"/>
    </ligand>
</feature>
<name>A0ABP2XDH4_9CHLA</name>
<comment type="cofactor">
    <cofactor evidence="9">
        <name>Mg(2+)</name>
        <dbReference type="ChEBI" id="CHEBI:18420"/>
    </cofactor>
</comment>
<dbReference type="NCBIfam" id="TIGR00347">
    <property type="entry name" value="bioD"/>
    <property type="match status" value="1"/>
</dbReference>
<dbReference type="RefSeq" id="WP_020370427.1">
    <property type="nucleotide sequence ID" value="NZ_APJW01000003.1"/>
</dbReference>
<dbReference type="Gene3D" id="3.40.50.300">
    <property type="entry name" value="P-loop containing nucleotide triphosphate hydrolases"/>
    <property type="match status" value="1"/>
</dbReference>
<evidence type="ECO:0000256" key="2">
    <source>
        <dbReference type="ARBA" id="ARBA00022598"/>
    </source>
</evidence>
<dbReference type="SUPFAM" id="SSF52540">
    <property type="entry name" value="P-loop containing nucleoside triphosphate hydrolases"/>
    <property type="match status" value="1"/>
</dbReference>
<evidence type="ECO:0000256" key="3">
    <source>
        <dbReference type="ARBA" id="ARBA00022723"/>
    </source>
</evidence>
<keyword evidence="5 9" id="KW-0093">Biotin biosynthesis</keyword>
<keyword evidence="11" id="KW-1185">Reference proteome</keyword>
<dbReference type="PANTHER" id="PTHR43210:SF2">
    <property type="entry name" value="ATP-DEPENDENT DETHIOBIOTIN SYNTHETASE BIOD 2"/>
    <property type="match status" value="1"/>
</dbReference>
<keyword evidence="2 9" id="KW-0436">Ligase</keyword>
<proteinExistence type="inferred from homology"/>
<keyword evidence="1 9" id="KW-0963">Cytoplasm</keyword>
<reference evidence="10 11" key="1">
    <citation type="submission" date="2013-07" db="EMBL/GenBank/DDBJ databases">
        <title>Isolation of a new Chlamydia species from the feral Sacred Ibis (Threskiornis aethiopicus): Chlamydia ibidis.</title>
        <authorList>
            <person name="Vorimore F."/>
            <person name="Hsia R.-C."/>
            <person name="Huot-Creasy H."/>
            <person name="Bastian S."/>
            <person name="Deruyter L."/>
            <person name="Passet A."/>
            <person name="Sachse K."/>
            <person name="Bavoil P."/>
            <person name="Myers G."/>
            <person name="Laroucau K."/>
        </authorList>
    </citation>
    <scope>NUCLEOTIDE SEQUENCE [LARGE SCALE GENOMIC DNA]</scope>
    <source>
        <strain evidence="10 11">10-1398/6</strain>
    </source>
</reference>
<dbReference type="Pfam" id="PF13500">
    <property type="entry name" value="AAA_26"/>
    <property type="match status" value="1"/>
</dbReference>
<dbReference type="InterPro" id="IPR027417">
    <property type="entry name" value="P-loop_NTPase"/>
</dbReference>
<feature type="binding site" evidence="9">
    <location>
        <position position="42"/>
    </location>
    <ligand>
        <name>ATP</name>
        <dbReference type="ChEBI" id="CHEBI:30616"/>
    </ligand>
</feature>
<comment type="subcellular location">
    <subcellularLocation>
        <location evidence="9">Cytoplasm</location>
    </subcellularLocation>
</comment>
<keyword evidence="4 9" id="KW-0547">Nucleotide-binding</keyword>
<feature type="binding site" evidence="9">
    <location>
        <position position="95"/>
    </location>
    <ligand>
        <name>Mg(2+)</name>
        <dbReference type="ChEBI" id="CHEBI:18420"/>
    </ligand>
</feature>
<comment type="subunit">
    <text evidence="9">Homodimer.</text>
</comment>
<comment type="catalytic activity">
    <reaction evidence="8">
        <text>(7R,8S)-8-amino-7-(carboxyamino)nonanoate + ATP = (4R,5S)-dethiobiotin + ADP + phosphate + H(+)</text>
        <dbReference type="Rhea" id="RHEA:63684"/>
        <dbReference type="ChEBI" id="CHEBI:15378"/>
        <dbReference type="ChEBI" id="CHEBI:30616"/>
        <dbReference type="ChEBI" id="CHEBI:43474"/>
        <dbReference type="ChEBI" id="CHEBI:149470"/>
        <dbReference type="ChEBI" id="CHEBI:149473"/>
        <dbReference type="ChEBI" id="CHEBI:456216"/>
    </reaction>
</comment>
<evidence type="ECO:0000256" key="1">
    <source>
        <dbReference type="ARBA" id="ARBA00022490"/>
    </source>
</evidence>
<feature type="active site" evidence="9">
    <location>
        <position position="31"/>
    </location>
</feature>
<comment type="caution">
    <text evidence="10">The sequence shown here is derived from an EMBL/GenBank/DDBJ whole genome shotgun (WGS) entry which is preliminary data.</text>
</comment>
<dbReference type="HAMAP" id="MF_00336">
    <property type="entry name" value="BioD"/>
    <property type="match status" value="1"/>
</dbReference>
<comment type="caution">
    <text evidence="9">Lacks conserved residue(s) required for the propagation of feature annotation.</text>
</comment>
<keyword evidence="6 9" id="KW-0067">ATP-binding</keyword>
<dbReference type="Proteomes" id="UP000016064">
    <property type="component" value="Unassembled WGS sequence"/>
</dbReference>
<feature type="binding site" evidence="9">
    <location>
        <begin position="11"/>
        <end position="16"/>
    </location>
    <ligand>
        <name>ATP</name>
        <dbReference type="ChEBI" id="CHEBI:30616"/>
    </ligand>
</feature>
<protein>
    <recommendedName>
        <fullName evidence="9">ATP-dependent dethiobiotin synthetase BioD</fullName>
        <ecNumber evidence="9">6.3.3.3</ecNumber>
    </recommendedName>
    <alternativeName>
        <fullName evidence="9">DTB synthetase</fullName>
        <shortName evidence="9">DTBS</shortName>
    </alternativeName>
    <alternativeName>
        <fullName evidence="9">Dethiobiotin synthase</fullName>
    </alternativeName>
</protein>
<dbReference type="GO" id="GO:0004141">
    <property type="term" value="F:dethiobiotin synthase activity"/>
    <property type="evidence" value="ECO:0007669"/>
    <property type="project" value="UniProtKB-EC"/>
</dbReference>
<dbReference type="EMBL" id="APJW01000003">
    <property type="protein sequence ID" value="EQM62511.1"/>
    <property type="molecule type" value="Genomic_DNA"/>
</dbReference>
<evidence type="ECO:0000256" key="4">
    <source>
        <dbReference type="ARBA" id="ARBA00022741"/>
    </source>
</evidence>
<comment type="pathway">
    <text evidence="9">Cofactor biosynthesis; biotin biosynthesis; biotin from 7,8-diaminononanoate: step 1/2.</text>
</comment>
<evidence type="ECO:0000256" key="9">
    <source>
        <dbReference type="HAMAP-Rule" id="MF_00336"/>
    </source>
</evidence>
<dbReference type="PANTHER" id="PTHR43210">
    <property type="entry name" value="DETHIOBIOTIN SYNTHETASE"/>
    <property type="match status" value="1"/>
</dbReference>
<keyword evidence="7 9" id="KW-0460">Magnesium</keyword>
<keyword evidence="3 9" id="KW-0479">Metal-binding</keyword>
<comment type="similarity">
    <text evidence="9">Belongs to the dethiobiotin synthetase family.</text>
</comment>
<organism evidence="10 11">
    <name type="scientific">Chlamydia ibidis 10-1398/6</name>
    <dbReference type="NCBI Taxonomy" id="1046581"/>
    <lineage>
        <taxon>Bacteria</taxon>
        <taxon>Pseudomonadati</taxon>
        <taxon>Chlamydiota</taxon>
        <taxon>Chlamydiia</taxon>
        <taxon>Chlamydiales</taxon>
        <taxon>Chlamydiaceae</taxon>
        <taxon>Chlamydia/Chlamydophila group</taxon>
        <taxon>Chlamydia</taxon>
    </lineage>
</organism>
<gene>
    <name evidence="9 10" type="primary">bioD</name>
    <name evidence="10" type="ORF">H359_0809</name>
</gene>
<evidence type="ECO:0000256" key="6">
    <source>
        <dbReference type="ARBA" id="ARBA00022840"/>
    </source>
</evidence>
<dbReference type="InterPro" id="IPR004472">
    <property type="entry name" value="DTB_synth_BioD"/>
</dbReference>
<feature type="binding site" evidence="9">
    <location>
        <begin position="155"/>
        <end position="156"/>
    </location>
    <ligand>
        <name>ATP</name>
        <dbReference type="ChEBI" id="CHEBI:30616"/>
    </ligand>
</feature>
<evidence type="ECO:0000256" key="5">
    <source>
        <dbReference type="ARBA" id="ARBA00022756"/>
    </source>
</evidence>
<feature type="binding site" evidence="9">
    <location>
        <position position="42"/>
    </location>
    <ligand>
        <name>Mg(2+)</name>
        <dbReference type="ChEBI" id="CHEBI:18420"/>
    </ligand>
</feature>
<dbReference type="PIRSF" id="PIRSF006755">
    <property type="entry name" value="DTB_synth"/>
    <property type="match status" value="1"/>
</dbReference>